<evidence type="ECO:0000313" key="2">
    <source>
        <dbReference type="EMBL" id="KIK80145.1"/>
    </source>
</evidence>
<dbReference type="HOGENOM" id="CLU_2819560_0_0_1"/>
<protein>
    <submittedName>
        <fullName evidence="2">Unplaced genomic scaffold scaffold_1268, whole genome shotgun sequence</fullName>
    </submittedName>
</protein>
<dbReference type="InParanoid" id="A0A0D0DNF7"/>
<accession>A0A0D0DNF7</accession>
<keyword evidence="1" id="KW-0812">Transmembrane</keyword>
<organism evidence="2 3">
    <name type="scientific">Paxillus rubicundulus Ve08.2h10</name>
    <dbReference type="NCBI Taxonomy" id="930991"/>
    <lineage>
        <taxon>Eukaryota</taxon>
        <taxon>Fungi</taxon>
        <taxon>Dikarya</taxon>
        <taxon>Basidiomycota</taxon>
        <taxon>Agaricomycotina</taxon>
        <taxon>Agaricomycetes</taxon>
        <taxon>Agaricomycetidae</taxon>
        <taxon>Boletales</taxon>
        <taxon>Paxilineae</taxon>
        <taxon>Paxillaceae</taxon>
        <taxon>Paxillus</taxon>
    </lineage>
</organism>
<feature type="transmembrane region" description="Helical" evidence="1">
    <location>
        <begin position="15"/>
        <end position="36"/>
    </location>
</feature>
<gene>
    <name evidence="2" type="ORF">PAXRUDRAFT_159443</name>
</gene>
<keyword evidence="3" id="KW-1185">Reference proteome</keyword>
<proteinExistence type="predicted"/>
<keyword evidence="1" id="KW-0472">Membrane</keyword>
<sequence length="67" mass="7556">LATISRCYQMGGSSVVFAGFVALMLIEAVTITLTLYRAFRHFRHAANALIQNMTWDGFFYCVTMLNT</sequence>
<dbReference type="EMBL" id="KN826090">
    <property type="protein sequence ID" value="KIK80145.1"/>
    <property type="molecule type" value="Genomic_DNA"/>
</dbReference>
<evidence type="ECO:0000256" key="1">
    <source>
        <dbReference type="SAM" id="Phobius"/>
    </source>
</evidence>
<keyword evidence="1" id="KW-1133">Transmembrane helix</keyword>
<dbReference type="AlphaFoldDB" id="A0A0D0DNF7"/>
<feature type="non-terminal residue" evidence="2">
    <location>
        <position position="1"/>
    </location>
</feature>
<dbReference type="Proteomes" id="UP000054538">
    <property type="component" value="Unassembled WGS sequence"/>
</dbReference>
<evidence type="ECO:0000313" key="3">
    <source>
        <dbReference type="Proteomes" id="UP000054538"/>
    </source>
</evidence>
<reference evidence="2 3" key="1">
    <citation type="submission" date="2014-04" db="EMBL/GenBank/DDBJ databases">
        <authorList>
            <consortium name="DOE Joint Genome Institute"/>
            <person name="Kuo A."/>
            <person name="Kohler A."/>
            <person name="Jargeat P."/>
            <person name="Nagy L.G."/>
            <person name="Floudas D."/>
            <person name="Copeland A."/>
            <person name="Barry K.W."/>
            <person name="Cichocki N."/>
            <person name="Veneault-Fourrey C."/>
            <person name="LaButti K."/>
            <person name="Lindquist E.A."/>
            <person name="Lipzen A."/>
            <person name="Lundell T."/>
            <person name="Morin E."/>
            <person name="Murat C."/>
            <person name="Sun H."/>
            <person name="Tunlid A."/>
            <person name="Henrissat B."/>
            <person name="Grigoriev I.V."/>
            <person name="Hibbett D.S."/>
            <person name="Martin F."/>
            <person name="Nordberg H.P."/>
            <person name="Cantor M.N."/>
            <person name="Hua S.X."/>
        </authorList>
    </citation>
    <scope>NUCLEOTIDE SEQUENCE [LARGE SCALE GENOMIC DNA]</scope>
    <source>
        <strain evidence="2 3">Ve08.2h10</strain>
    </source>
</reference>
<dbReference type="OrthoDB" id="2993276at2759"/>
<reference evidence="3" key="2">
    <citation type="submission" date="2015-01" db="EMBL/GenBank/DDBJ databases">
        <title>Evolutionary Origins and Diversification of the Mycorrhizal Mutualists.</title>
        <authorList>
            <consortium name="DOE Joint Genome Institute"/>
            <consortium name="Mycorrhizal Genomics Consortium"/>
            <person name="Kohler A."/>
            <person name="Kuo A."/>
            <person name="Nagy L.G."/>
            <person name="Floudas D."/>
            <person name="Copeland A."/>
            <person name="Barry K.W."/>
            <person name="Cichocki N."/>
            <person name="Veneault-Fourrey C."/>
            <person name="LaButti K."/>
            <person name="Lindquist E.A."/>
            <person name="Lipzen A."/>
            <person name="Lundell T."/>
            <person name="Morin E."/>
            <person name="Murat C."/>
            <person name="Riley R."/>
            <person name="Ohm R."/>
            <person name="Sun H."/>
            <person name="Tunlid A."/>
            <person name="Henrissat B."/>
            <person name="Grigoriev I.V."/>
            <person name="Hibbett D.S."/>
            <person name="Martin F."/>
        </authorList>
    </citation>
    <scope>NUCLEOTIDE SEQUENCE [LARGE SCALE GENOMIC DNA]</scope>
    <source>
        <strain evidence="3">Ve08.2h10</strain>
    </source>
</reference>
<name>A0A0D0DNF7_9AGAM</name>